<feature type="binding site" evidence="2">
    <location>
        <position position="219"/>
    </location>
    <ligand>
        <name>Mg(2+)</name>
        <dbReference type="ChEBI" id="CHEBI:18420"/>
    </ligand>
</feature>
<dbReference type="GO" id="GO:0045547">
    <property type="term" value="F:ditrans,polycis-polyprenyl diphosphate synthase [(2E,6E)-farnesyl diphosphate specific] activity"/>
    <property type="evidence" value="ECO:0007669"/>
    <property type="project" value="TreeGrafter"/>
</dbReference>
<feature type="binding site" evidence="2">
    <location>
        <position position="37"/>
    </location>
    <ligand>
        <name>substrate</name>
    </ligand>
</feature>
<gene>
    <name evidence="3" type="primary">uppS</name>
    <name evidence="3" type="ORF">HLPCO_000124</name>
</gene>
<dbReference type="InterPro" id="IPR018520">
    <property type="entry name" value="UPP_synth-like_CS"/>
</dbReference>
<name>U2EEU2_9MOLU</name>
<dbReference type="Proteomes" id="UP000005707">
    <property type="component" value="Unassembled WGS sequence"/>
</dbReference>
<dbReference type="PANTHER" id="PTHR10291">
    <property type="entry name" value="DEHYDRODOLICHYL DIPHOSPHATE SYNTHASE FAMILY MEMBER"/>
    <property type="match status" value="1"/>
</dbReference>
<evidence type="ECO:0000256" key="2">
    <source>
        <dbReference type="HAMAP-Rule" id="MF_01139"/>
    </source>
</evidence>
<dbReference type="PANTHER" id="PTHR10291:SF0">
    <property type="entry name" value="DEHYDRODOLICHYL DIPHOSPHATE SYNTHASE 2"/>
    <property type="match status" value="1"/>
</dbReference>
<dbReference type="Pfam" id="PF01255">
    <property type="entry name" value="Prenyltransf"/>
    <property type="match status" value="1"/>
</dbReference>
<feature type="binding site" evidence="2">
    <location>
        <position position="49"/>
    </location>
    <ligand>
        <name>substrate</name>
    </ligand>
</feature>
<dbReference type="InterPro" id="IPR036424">
    <property type="entry name" value="UPP_synth-like_sf"/>
</dbReference>
<dbReference type="GO" id="GO:0016094">
    <property type="term" value="P:polyprenol biosynthetic process"/>
    <property type="evidence" value="ECO:0007669"/>
    <property type="project" value="TreeGrafter"/>
</dbReference>
<dbReference type="FunFam" id="3.40.1180.10:FF:000001">
    <property type="entry name" value="(2E,6E)-farnesyl-diphosphate-specific ditrans,polycis-undecaprenyl-diphosphate synthase"/>
    <property type="match status" value="1"/>
</dbReference>
<comment type="caution">
    <text evidence="3">The sequence shown here is derived from an EMBL/GenBank/DDBJ whole genome shotgun (WGS) entry which is preliminary data.</text>
</comment>
<evidence type="ECO:0000313" key="3">
    <source>
        <dbReference type="EMBL" id="ERJ13473.1"/>
    </source>
</evidence>
<sequence length="255" mass="29482">MFFKNRNKKLKREMLTQIDRGDVPGHIAFIMDGNGRWAKKKGLPRTAGHMEGGKALLKTLEECMELGIKAVTVYAFSTENWKRPKEEVEYLMALPRKYINKYLPMLKERNVVMNFIGNIEALPEPLQNDIAKSIEETKDNNGIVFTIAINYGSQDELLAATKLICQDVKDDIVSITDINQDYFETKLFTNGLPPVDLLVRTSGEVRVSNFLLWQLAYTEFHFTDTLWPDFNQEELYKTILDYQNRQRRYGGLKGE</sequence>
<dbReference type="InterPro" id="IPR001441">
    <property type="entry name" value="UPP_synth-like"/>
</dbReference>
<dbReference type="EC" id="2.5.1.-" evidence="2"/>
<feature type="binding site" evidence="2">
    <location>
        <begin position="77"/>
        <end position="79"/>
    </location>
    <ligand>
        <name>substrate</name>
    </ligand>
</feature>
<feature type="binding site" evidence="2">
    <location>
        <begin position="206"/>
        <end position="208"/>
    </location>
    <ligand>
        <name>substrate</name>
    </ligand>
</feature>
<comment type="similarity">
    <text evidence="2">Belongs to the UPP synthase family.</text>
</comment>
<organism evidence="3 4">
    <name type="scientific">Haloplasma contractile SSD-17B</name>
    <dbReference type="NCBI Taxonomy" id="1033810"/>
    <lineage>
        <taxon>Bacteria</taxon>
        <taxon>Bacillati</taxon>
        <taxon>Mycoplasmatota</taxon>
        <taxon>Mollicutes</taxon>
        <taxon>Haloplasmatales</taxon>
        <taxon>Haloplasmataceae</taxon>
        <taxon>Haloplasma</taxon>
    </lineage>
</organism>
<feature type="binding site" evidence="2">
    <location>
        <position position="200"/>
    </location>
    <ligand>
        <name>substrate</name>
    </ligand>
</feature>
<feature type="active site" evidence="2">
    <location>
        <position position="32"/>
    </location>
</feature>
<feature type="binding site" evidence="2">
    <location>
        <position position="45"/>
    </location>
    <ligand>
        <name>substrate</name>
    </ligand>
</feature>
<dbReference type="STRING" id="1033810.HLPCO_000124"/>
<dbReference type="InParanoid" id="U2EEU2"/>
<dbReference type="PROSITE" id="PS01066">
    <property type="entry name" value="UPP_SYNTHASE"/>
    <property type="match status" value="1"/>
</dbReference>
<feature type="active site" description="Proton acceptor" evidence="2">
    <location>
        <position position="80"/>
    </location>
</feature>
<reference evidence="3 4" key="2">
    <citation type="journal article" date="2013" name="PLoS ONE">
        <title>INDIGO - INtegrated Data Warehouse of MIcrobial GenOmes with Examples from the Red Sea Extremophiles.</title>
        <authorList>
            <person name="Alam I."/>
            <person name="Antunes A."/>
            <person name="Kamau A.A."/>
            <person name="Ba Alawi W."/>
            <person name="Kalkatawi M."/>
            <person name="Stingl U."/>
            <person name="Bajic V.B."/>
        </authorList>
    </citation>
    <scope>NUCLEOTIDE SEQUENCE [LARGE SCALE GENOMIC DNA]</scope>
    <source>
        <strain evidence="3 4">SSD-17B</strain>
    </source>
</reference>
<dbReference type="GO" id="GO:0000287">
    <property type="term" value="F:magnesium ion binding"/>
    <property type="evidence" value="ECO:0007669"/>
    <property type="project" value="UniProtKB-UniRule"/>
</dbReference>
<dbReference type="AlphaFoldDB" id="U2EEU2"/>
<protein>
    <recommendedName>
        <fullName evidence="2">Isoprenyl transferase</fullName>
        <ecNumber evidence="2">2.5.1.-</ecNumber>
    </recommendedName>
</protein>
<feature type="binding site" evidence="2">
    <location>
        <position position="81"/>
    </location>
    <ligand>
        <name>substrate</name>
    </ligand>
</feature>
<keyword evidence="2" id="KW-0460">Magnesium</keyword>
<reference evidence="3 4" key="1">
    <citation type="journal article" date="2011" name="J. Bacteriol.">
        <title>Genome sequence of Haloplasma contractile, an unusual contractile bacterium from a deep-sea anoxic brine lake.</title>
        <authorList>
            <person name="Antunes A."/>
            <person name="Alam I."/>
            <person name="El Dorry H."/>
            <person name="Siam R."/>
            <person name="Robertson A."/>
            <person name="Bajic V.B."/>
            <person name="Stingl U."/>
        </authorList>
    </citation>
    <scope>NUCLEOTIDE SEQUENCE [LARGE SCALE GENOMIC DNA]</scope>
    <source>
        <strain evidence="3 4">SSD-17B</strain>
    </source>
</reference>
<accession>U2EEU2</accession>
<dbReference type="NCBIfam" id="NF011405">
    <property type="entry name" value="PRK14830.1"/>
    <property type="match status" value="1"/>
</dbReference>
<comment type="cofactor">
    <cofactor evidence="2">
        <name>Mg(2+)</name>
        <dbReference type="ChEBI" id="CHEBI:18420"/>
    </cofactor>
    <text evidence="2">Binds 2 magnesium ions per subunit.</text>
</comment>
<comment type="subunit">
    <text evidence="2">Homodimer.</text>
</comment>
<feature type="binding site" evidence="2">
    <location>
        <position position="32"/>
    </location>
    <ligand>
        <name>Mg(2+)</name>
        <dbReference type="ChEBI" id="CHEBI:18420"/>
    </ligand>
</feature>
<dbReference type="SUPFAM" id="SSF64005">
    <property type="entry name" value="Undecaprenyl diphosphate synthase"/>
    <property type="match status" value="1"/>
</dbReference>
<evidence type="ECO:0000313" key="4">
    <source>
        <dbReference type="Proteomes" id="UP000005707"/>
    </source>
</evidence>
<dbReference type="FunCoup" id="U2EEU2">
    <property type="interactions" value="373"/>
</dbReference>
<keyword evidence="1 2" id="KW-0808">Transferase</keyword>
<keyword evidence="2" id="KW-0479">Metal-binding</keyword>
<dbReference type="eggNOG" id="COG0020">
    <property type="taxonomic scope" value="Bacteria"/>
</dbReference>
<dbReference type="CDD" id="cd00475">
    <property type="entry name" value="Cis_IPPS"/>
    <property type="match status" value="1"/>
</dbReference>
<dbReference type="NCBIfam" id="TIGR00055">
    <property type="entry name" value="uppS"/>
    <property type="match status" value="1"/>
</dbReference>
<evidence type="ECO:0000256" key="1">
    <source>
        <dbReference type="ARBA" id="ARBA00022679"/>
    </source>
</evidence>
<keyword evidence="4" id="KW-1185">Reference proteome</keyword>
<dbReference type="OrthoDB" id="4191603at2"/>
<dbReference type="RefSeq" id="WP_008826421.1">
    <property type="nucleotide sequence ID" value="NZ_AFNU02000001.1"/>
</dbReference>
<dbReference type="EMBL" id="AFNU02000001">
    <property type="protein sequence ID" value="ERJ13473.1"/>
    <property type="molecule type" value="Genomic_DNA"/>
</dbReference>
<feature type="binding site" evidence="2">
    <location>
        <position position="83"/>
    </location>
    <ligand>
        <name>substrate</name>
    </ligand>
</feature>
<dbReference type="HAMAP" id="MF_01139">
    <property type="entry name" value="ISPT"/>
    <property type="match status" value="1"/>
</dbReference>
<proteinExistence type="inferred from homology"/>
<feature type="binding site" evidence="2">
    <location>
        <begin position="33"/>
        <end position="36"/>
    </location>
    <ligand>
        <name>substrate</name>
    </ligand>
</feature>
<comment type="function">
    <text evidence="2">Catalyzes the condensation of isopentenyl diphosphate (IPP) with allylic pyrophosphates generating different type of terpenoids.</text>
</comment>
<dbReference type="Gene3D" id="3.40.1180.10">
    <property type="entry name" value="Decaprenyl diphosphate synthase-like"/>
    <property type="match status" value="1"/>
</dbReference>